<feature type="compositionally biased region" description="Pro residues" evidence="1">
    <location>
        <begin position="18"/>
        <end position="28"/>
    </location>
</feature>
<gene>
    <name evidence="2" type="ORF">OLC1_LOCUS11622</name>
</gene>
<keyword evidence="3" id="KW-1185">Reference proteome</keyword>
<organism evidence="2 3">
    <name type="scientific">Oldenlandia corymbosa var. corymbosa</name>
    <dbReference type="NCBI Taxonomy" id="529605"/>
    <lineage>
        <taxon>Eukaryota</taxon>
        <taxon>Viridiplantae</taxon>
        <taxon>Streptophyta</taxon>
        <taxon>Embryophyta</taxon>
        <taxon>Tracheophyta</taxon>
        <taxon>Spermatophyta</taxon>
        <taxon>Magnoliopsida</taxon>
        <taxon>eudicotyledons</taxon>
        <taxon>Gunneridae</taxon>
        <taxon>Pentapetalae</taxon>
        <taxon>asterids</taxon>
        <taxon>lamiids</taxon>
        <taxon>Gentianales</taxon>
        <taxon>Rubiaceae</taxon>
        <taxon>Rubioideae</taxon>
        <taxon>Spermacoceae</taxon>
        <taxon>Hedyotis-Oldenlandia complex</taxon>
        <taxon>Oldenlandia</taxon>
    </lineage>
</organism>
<name>A0AAV1D2X5_OLDCO</name>
<feature type="region of interest" description="Disordered" evidence="1">
    <location>
        <begin position="1"/>
        <end position="64"/>
    </location>
</feature>
<dbReference type="EMBL" id="OX459121">
    <property type="protein sequence ID" value="CAI9102239.1"/>
    <property type="molecule type" value="Genomic_DNA"/>
</dbReference>
<dbReference type="AlphaFoldDB" id="A0AAV1D2X5"/>
<protein>
    <submittedName>
        <fullName evidence="2">OLC1v1000478C1</fullName>
    </submittedName>
</protein>
<sequence length="179" mass="19301">MEDEIKPIHSEPATELPNSPPADDPAPESPSTATDGGIEPEKNENPEPAEEEDPAKETSNKRRKLCPSALEKCESIILNSCSSNPSNSFSFTFDPKFSCGVSTPEVTPKFGSFNLEALDSSAEIEVKSEPEGGDSKRVDVEDEVVVEEERRNFLDILGSGEDGGISASDFFDDGSNLFL</sequence>
<evidence type="ECO:0000256" key="1">
    <source>
        <dbReference type="SAM" id="MobiDB-lite"/>
    </source>
</evidence>
<proteinExistence type="predicted"/>
<evidence type="ECO:0000313" key="2">
    <source>
        <dbReference type="EMBL" id="CAI9102239.1"/>
    </source>
</evidence>
<accession>A0AAV1D2X5</accession>
<evidence type="ECO:0000313" key="3">
    <source>
        <dbReference type="Proteomes" id="UP001161247"/>
    </source>
</evidence>
<dbReference type="Proteomes" id="UP001161247">
    <property type="component" value="Chromosome 4"/>
</dbReference>
<reference evidence="2" key="1">
    <citation type="submission" date="2023-03" db="EMBL/GenBank/DDBJ databases">
        <authorList>
            <person name="Julca I."/>
        </authorList>
    </citation>
    <scope>NUCLEOTIDE SEQUENCE</scope>
</reference>